<dbReference type="PANTHER" id="PTHR11153">
    <property type="entry name" value="SIDEROFLEXIN"/>
    <property type="match status" value="1"/>
</dbReference>
<keyword evidence="6" id="KW-1133">Transmembrane helix</keyword>
<dbReference type="GO" id="GO:0015075">
    <property type="term" value="F:monoatomic ion transmembrane transporter activity"/>
    <property type="evidence" value="ECO:0007669"/>
    <property type="project" value="InterPro"/>
</dbReference>
<evidence type="ECO:0000313" key="9">
    <source>
        <dbReference type="Ensembl" id="ENSCSRP00000001080.1"/>
    </source>
</evidence>
<evidence type="ECO:0000256" key="7">
    <source>
        <dbReference type="ARBA" id="ARBA00023128"/>
    </source>
</evidence>
<evidence type="ECO:0000256" key="8">
    <source>
        <dbReference type="ARBA" id="ARBA00023136"/>
    </source>
</evidence>
<protein>
    <submittedName>
        <fullName evidence="9">Sideroflexin 4</fullName>
    </submittedName>
</protein>
<dbReference type="Proteomes" id="UP000694403">
    <property type="component" value="Unplaced"/>
</dbReference>
<proteinExistence type="inferred from homology"/>
<keyword evidence="3" id="KW-0813">Transport</keyword>
<keyword evidence="10" id="KW-1185">Reference proteome</keyword>
<sequence length="325" mass="36338">MDVNLQFWRAEGKSFFQRFLHWADILDPTVLVKSNEEIEKSRLLLQTSAQTLQESLQDEKVKQAWKLSLSSVHPGTGEIIPFVFRSPAFLPLVTPLVFANLLPHKGGKQAFIWQFLFHSYVAGFTLANGNATAKAEETALPQKLPHKQLLLCTGAVSCAAWIGAFPHFVMMQNRLNSPSMETFFRKFLPIPLFACLSAFNVVIVRGTEYENGIEVMDKNGKVIGVSQKAGMKAVKETALTRAALFGTAVMIPESLLYCLQRTNFLLKNPRTLIPLRLLLTVSAVGALLPVSFSVFPQLGEIKRDDLEEEILSSTEETEFFYNRGV</sequence>
<evidence type="ECO:0000256" key="1">
    <source>
        <dbReference type="ARBA" id="ARBA00004225"/>
    </source>
</evidence>
<evidence type="ECO:0000256" key="2">
    <source>
        <dbReference type="ARBA" id="ARBA00005974"/>
    </source>
</evidence>
<comment type="subcellular location">
    <subcellularLocation>
        <location evidence="1">Mitochondrion membrane</location>
        <topology evidence="1">Multi-pass membrane protein</topology>
    </subcellularLocation>
</comment>
<reference evidence="9" key="2">
    <citation type="submission" date="2025-09" db="UniProtKB">
        <authorList>
            <consortium name="Ensembl"/>
        </authorList>
    </citation>
    <scope>IDENTIFICATION</scope>
</reference>
<keyword evidence="8" id="KW-0472">Membrane</keyword>
<keyword evidence="7" id="KW-0496">Mitochondrion</keyword>
<keyword evidence="4" id="KW-0812">Transmembrane</keyword>
<dbReference type="AlphaFoldDB" id="A0A8C3XI62"/>
<evidence type="ECO:0000256" key="5">
    <source>
        <dbReference type="ARBA" id="ARBA00022970"/>
    </source>
</evidence>
<name>A0A8C3XI62_CHESE</name>
<dbReference type="PANTHER" id="PTHR11153:SF3">
    <property type="entry name" value="SIDEROFLEXIN-4"/>
    <property type="match status" value="1"/>
</dbReference>
<accession>A0A8C3XI62</accession>
<evidence type="ECO:0000256" key="3">
    <source>
        <dbReference type="ARBA" id="ARBA00022448"/>
    </source>
</evidence>
<evidence type="ECO:0000256" key="6">
    <source>
        <dbReference type="ARBA" id="ARBA00022989"/>
    </source>
</evidence>
<reference evidence="9" key="1">
    <citation type="submission" date="2025-08" db="UniProtKB">
        <authorList>
            <consortium name="Ensembl"/>
        </authorList>
    </citation>
    <scope>IDENTIFICATION</scope>
</reference>
<dbReference type="GO" id="GO:1990542">
    <property type="term" value="P:mitochondrial transmembrane transport"/>
    <property type="evidence" value="ECO:0007669"/>
    <property type="project" value="TreeGrafter"/>
</dbReference>
<dbReference type="Pfam" id="PF03820">
    <property type="entry name" value="SFXNs"/>
    <property type="match status" value="1"/>
</dbReference>
<organism evidence="9 10">
    <name type="scientific">Chelydra serpentina</name>
    <name type="common">Snapping turtle</name>
    <name type="synonym">Testudo serpentina</name>
    <dbReference type="NCBI Taxonomy" id="8475"/>
    <lineage>
        <taxon>Eukaryota</taxon>
        <taxon>Metazoa</taxon>
        <taxon>Chordata</taxon>
        <taxon>Craniata</taxon>
        <taxon>Vertebrata</taxon>
        <taxon>Euteleostomi</taxon>
        <taxon>Archelosauria</taxon>
        <taxon>Testudinata</taxon>
        <taxon>Testudines</taxon>
        <taxon>Cryptodira</taxon>
        <taxon>Durocryptodira</taxon>
        <taxon>Americhelydia</taxon>
        <taxon>Chelydroidea</taxon>
        <taxon>Chelydridae</taxon>
        <taxon>Chelydra</taxon>
    </lineage>
</organism>
<dbReference type="InterPro" id="IPR004686">
    <property type="entry name" value="Mtc"/>
</dbReference>
<dbReference type="GO" id="GO:0006865">
    <property type="term" value="P:amino acid transport"/>
    <property type="evidence" value="ECO:0007669"/>
    <property type="project" value="UniProtKB-KW"/>
</dbReference>
<evidence type="ECO:0000256" key="4">
    <source>
        <dbReference type="ARBA" id="ARBA00022692"/>
    </source>
</evidence>
<dbReference type="GO" id="GO:0005743">
    <property type="term" value="C:mitochondrial inner membrane"/>
    <property type="evidence" value="ECO:0007669"/>
    <property type="project" value="TreeGrafter"/>
</dbReference>
<dbReference type="Ensembl" id="ENSCSRT00000001114.1">
    <property type="protein sequence ID" value="ENSCSRP00000001080.1"/>
    <property type="gene ID" value="ENSCSRG00000000881.1"/>
</dbReference>
<evidence type="ECO:0000313" key="10">
    <source>
        <dbReference type="Proteomes" id="UP000694403"/>
    </source>
</evidence>
<dbReference type="OrthoDB" id="6608471at2759"/>
<keyword evidence="5" id="KW-0029">Amino-acid transport</keyword>
<comment type="similarity">
    <text evidence="2">Belongs to the sideroflexin family.</text>
</comment>